<name>A0A177NMT9_9GAMM</name>
<protein>
    <submittedName>
        <fullName evidence="1">Uncharacterized protein</fullName>
    </submittedName>
</protein>
<dbReference type="EMBL" id="LUUJ01000052">
    <property type="protein sequence ID" value="OAI19142.1"/>
    <property type="molecule type" value="Genomic_DNA"/>
</dbReference>
<proteinExistence type="predicted"/>
<dbReference type="AlphaFoldDB" id="A0A177NMT9"/>
<organism evidence="1 2">
    <name type="scientific">Methylomonas koyamae</name>
    <dbReference type="NCBI Taxonomy" id="702114"/>
    <lineage>
        <taxon>Bacteria</taxon>
        <taxon>Pseudomonadati</taxon>
        <taxon>Pseudomonadota</taxon>
        <taxon>Gammaproteobacteria</taxon>
        <taxon>Methylococcales</taxon>
        <taxon>Methylococcaceae</taxon>
        <taxon>Methylomonas</taxon>
    </lineage>
</organism>
<dbReference type="Proteomes" id="UP000077857">
    <property type="component" value="Unassembled WGS sequence"/>
</dbReference>
<accession>A0A177NMT9</accession>
<dbReference type="OrthoDB" id="5737581at2"/>
<dbReference type="RefSeq" id="WP_082877557.1">
    <property type="nucleotide sequence ID" value="NZ_LUUJ01000052.1"/>
</dbReference>
<evidence type="ECO:0000313" key="2">
    <source>
        <dbReference type="Proteomes" id="UP000077857"/>
    </source>
</evidence>
<comment type="caution">
    <text evidence="1">The sequence shown here is derived from an EMBL/GenBank/DDBJ whole genome shotgun (WGS) entry which is preliminary data.</text>
</comment>
<sequence>MKAPNHTFAKMTDDIELTYSPLNCTVSKDGCTIEINIFKSADTNWFLEIIDQNNYSTCWEDQFETDQLAFDEAMSAIEEEGVLAFVEPTEGEAFH</sequence>
<evidence type="ECO:0000313" key="1">
    <source>
        <dbReference type="EMBL" id="OAI19142.1"/>
    </source>
</evidence>
<gene>
    <name evidence="1" type="ORF">A1507_00315</name>
</gene>
<reference evidence="1 2" key="1">
    <citation type="submission" date="2016-03" db="EMBL/GenBank/DDBJ databases">
        <authorList>
            <person name="Ploux O."/>
        </authorList>
    </citation>
    <scope>NUCLEOTIDE SEQUENCE [LARGE SCALE GENOMIC DNA]</scope>
    <source>
        <strain evidence="1 2">R-45378</strain>
    </source>
</reference>